<keyword evidence="1" id="KW-0472">Membrane</keyword>
<comment type="caution">
    <text evidence="2">The sequence shown here is derived from an EMBL/GenBank/DDBJ whole genome shotgun (WGS) entry which is preliminary data.</text>
</comment>
<evidence type="ECO:0000256" key="1">
    <source>
        <dbReference type="SAM" id="Phobius"/>
    </source>
</evidence>
<keyword evidence="3" id="KW-1185">Reference proteome</keyword>
<dbReference type="AlphaFoldDB" id="A0A5J4KUV2"/>
<protein>
    <submittedName>
        <fullName evidence="2">Uncharacterized protein</fullName>
    </submittedName>
</protein>
<dbReference type="Proteomes" id="UP000326912">
    <property type="component" value="Unassembled WGS sequence"/>
</dbReference>
<keyword evidence="1" id="KW-0812">Transmembrane</keyword>
<reference evidence="2 3" key="1">
    <citation type="submission" date="2019-10" db="EMBL/GenBank/DDBJ databases">
        <title>Dictyobacter vulcani sp. nov., within the class Ktedonobacteria, isolated from soil of volcanic Mt. Zao.</title>
        <authorList>
            <person name="Zheng Y."/>
            <person name="Wang C.M."/>
            <person name="Sakai Y."/>
            <person name="Abe K."/>
            <person name="Yokota A."/>
            <person name="Yabe S."/>
        </authorList>
    </citation>
    <scope>NUCLEOTIDE SEQUENCE [LARGE SCALE GENOMIC DNA]</scope>
    <source>
        <strain evidence="2 3">W12</strain>
    </source>
</reference>
<keyword evidence="1" id="KW-1133">Transmembrane helix</keyword>
<dbReference type="EMBL" id="BKZW01000003">
    <property type="protein sequence ID" value="GER91363.1"/>
    <property type="molecule type" value="Genomic_DNA"/>
</dbReference>
<proteinExistence type="predicted"/>
<accession>A0A5J4KUV2</accession>
<evidence type="ECO:0000313" key="2">
    <source>
        <dbReference type="EMBL" id="GER91363.1"/>
    </source>
</evidence>
<gene>
    <name evidence="2" type="ORF">KDW_55250</name>
</gene>
<organism evidence="2 3">
    <name type="scientific">Dictyobacter vulcani</name>
    <dbReference type="NCBI Taxonomy" id="2607529"/>
    <lineage>
        <taxon>Bacteria</taxon>
        <taxon>Bacillati</taxon>
        <taxon>Chloroflexota</taxon>
        <taxon>Ktedonobacteria</taxon>
        <taxon>Ktedonobacterales</taxon>
        <taxon>Dictyobacteraceae</taxon>
        <taxon>Dictyobacter</taxon>
    </lineage>
</organism>
<evidence type="ECO:0000313" key="3">
    <source>
        <dbReference type="Proteomes" id="UP000326912"/>
    </source>
</evidence>
<feature type="transmembrane region" description="Helical" evidence="1">
    <location>
        <begin position="62"/>
        <end position="91"/>
    </location>
</feature>
<sequence>MGTMVAEWRQEDRKAASGLDHQVAKTPTPRISYGELRPKQVTRVHRVFVPQKAHHLRSERSFWLYLLLGMTATLLLWMMLSAVGGWFSVWLDDLHYGRPRTFQVDARVGHNNDQTGTPSHFIAINLHQRIEVIELPAGDAAKARSFVGPELYHTNDELVPVELRFVDLNKDHKLDMIVIYQQQRLVYLNDQQDFRLVRPDEQTAIAQALRQSGL</sequence>
<name>A0A5J4KUV2_9CHLR</name>